<dbReference type="SUPFAM" id="SSF160631">
    <property type="entry name" value="SMI1/KNR4-like"/>
    <property type="match status" value="1"/>
</dbReference>
<evidence type="ECO:0000313" key="3">
    <source>
        <dbReference type="Proteomes" id="UP000623608"/>
    </source>
</evidence>
<evidence type="ECO:0000313" key="2">
    <source>
        <dbReference type="EMBL" id="GIF25587.1"/>
    </source>
</evidence>
<dbReference type="Gene3D" id="3.40.1580.10">
    <property type="entry name" value="SMI1/KNR4-like"/>
    <property type="match status" value="1"/>
</dbReference>
<evidence type="ECO:0000259" key="1">
    <source>
        <dbReference type="SMART" id="SM00860"/>
    </source>
</evidence>
<dbReference type="Pfam" id="PF14568">
    <property type="entry name" value="SUKH_6"/>
    <property type="match status" value="1"/>
</dbReference>
<gene>
    <name evidence="2" type="ORF">Ate02nite_83170</name>
</gene>
<dbReference type="RefSeq" id="WP_203813407.1">
    <property type="nucleotide sequence ID" value="NZ_BOMY01000053.1"/>
</dbReference>
<dbReference type="EMBL" id="BOMY01000053">
    <property type="protein sequence ID" value="GIF25587.1"/>
    <property type="molecule type" value="Genomic_DNA"/>
</dbReference>
<sequence length="145" mass="15950">MDFADFREIVEETRAAHASKGYPPEIRLLDEVRADDDDIAAAEAELGLRFPEKYRQVMTTYGGGMFGFIDLLAVRDGLLRENTGAYAVAGFVSVAPVGSGDMWGFAVHDGRCEETVSMHLHDIGEVVFAATDFLEFVATRGLRRS</sequence>
<dbReference type="InterPro" id="IPR037883">
    <property type="entry name" value="Knr4/Smi1-like_sf"/>
</dbReference>
<reference evidence="2" key="1">
    <citation type="submission" date="2021-01" db="EMBL/GenBank/DDBJ databases">
        <title>Whole genome shotgun sequence of Actinoplanes tereljensis NBRC 105297.</title>
        <authorList>
            <person name="Komaki H."/>
            <person name="Tamura T."/>
        </authorList>
    </citation>
    <scope>NUCLEOTIDE SEQUENCE</scope>
    <source>
        <strain evidence="2">NBRC 105297</strain>
    </source>
</reference>
<name>A0A919NYC7_9ACTN</name>
<dbReference type="SMART" id="SM00860">
    <property type="entry name" value="SMI1_KNR4"/>
    <property type="match status" value="1"/>
</dbReference>
<feature type="domain" description="Knr4/Smi1-like" evidence="1">
    <location>
        <begin position="33"/>
        <end position="139"/>
    </location>
</feature>
<protein>
    <recommendedName>
        <fullName evidence="1">Knr4/Smi1-like domain-containing protein</fullName>
    </recommendedName>
</protein>
<organism evidence="2 3">
    <name type="scientific">Paractinoplanes tereljensis</name>
    <dbReference type="NCBI Taxonomy" id="571912"/>
    <lineage>
        <taxon>Bacteria</taxon>
        <taxon>Bacillati</taxon>
        <taxon>Actinomycetota</taxon>
        <taxon>Actinomycetes</taxon>
        <taxon>Micromonosporales</taxon>
        <taxon>Micromonosporaceae</taxon>
        <taxon>Paractinoplanes</taxon>
    </lineage>
</organism>
<comment type="caution">
    <text evidence="2">The sequence shown here is derived from an EMBL/GenBank/DDBJ whole genome shotgun (WGS) entry which is preliminary data.</text>
</comment>
<dbReference type="Proteomes" id="UP000623608">
    <property type="component" value="Unassembled WGS sequence"/>
</dbReference>
<keyword evidence="3" id="KW-1185">Reference proteome</keyword>
<dbReference type="InterPro" id="IPR018958">
    <property type="entry name" value="Knr4/Smi1-like_dom"/>
</dbReference>
<accession>A0A919NYC7</accession>
<dbReference type="AlphaFoldDB" id="A0A919NYC7"/>
<proteinExistence type="predicted"/>